<dbReference type="AlphaFoldDB" id="A0A0F9X4X1"/>
<accession>A0A0F9X4X1</accession>
<evidence type="ECO:0000313" key="1">
    <source>
        <dbReference type="EMBL" id="KKN86603.1"/>
    </source>
</evidence>
<comment type="caution">
    <text evidence="1">The sequence shown here is derived from an EMBL/GenBank/DDBJ whole genome shotgun (WGS) entry which is preliminary data.</text>
</comment>
<protein>
    <submittedName>
        <fullName evidence="1">Uncharacterized protein</fullName>
    </submittedName>
</protein>
<proteinExistence type="predicted"/>
<name>A0A0F9X4X1_9ZZZZ</name>
<sequence length="121" mass="14126">MKVKHTCPGCKRRDIITVEPKINMVNLSIEKRLEIMRHILVHIVDSGIVSPEHLTLEIDVDINDVFDFLCVHYDIETVLTYCILSAITEHGKMLKRRPDLLKMVADYRKLRDANIKREDQT</sequence>
<reference evidence="1" key="1">
    <citation type="journal article" date="2015" name="Nature">
        <title>Complex archaea that bridge the gap between prokaryotes and eukaryotes.</title>
        <authorList>
            <person name="Spang A."/>
            <person name="Saw J.H."/>
            <person name="Jorgensen S.L."/>
            <person name="Zaremba-Niedzwiedzka K."/>
            <person name="Martijn J."/>
            <person name="Lind A.E."/>
            <person name="van Eijk R."/>
            <person name="Schleper C."/>
            <person name="Guy L."/>
            <person name="Ettema T.J."/>
        </authorList>
    </citation>
    <scope>NUCLEOTIDE SEQUENCE</scope>
</reference>
<dbReference type="EMBL" id="LAZR01000146">
    <property type="protein sequence ID" value="KKN86603.1"/>
    <property type="molecule type" value="Genomic_DNA"/>
</dbReference>
<organism evidence="1">
    <name type="scientific">marine sediment metagenome</name>
    <dbReference type="NCBI Taxonomy" id="412755"/>
    <lineage>
        <taxon>unclassified sequences</taxon>
        <taxon>metagenomes</taxon>
        <taxon>ecological metagenomes</taxon>
    </lineage>
</organism>
<gene>
    <name evidence="1" type="ORF">LCGC14_0267790</name>
</gene>